<evidence type="ECO:0000256" key="3">
    <source>
        <dbReference type="ARBA" id="ARBA00022448"/>
    </source>
</evidence>
<dbReference type="InterPro" id="IPR049031">
    <property type="entry name" value="T2SSK_SAM-like_1st"/>
</dbReference>
<gene>
    <name evidence="13" type="ORF">B1806_16260</name>
</gene>
<dbReference type="Pfam" id="PF21687">
    <property type="entry name" value="T2SSK_1st"/>
    <property type="match status" value="1"/>
</dbReference>
<dbReference type="SUPFAM" id="SSF47781">
    <property type="entry name" value="RuvA domain 2-like"/>
    <property type="match status" value="1"/>
</dbReference>
<keyword evidence="9 10" id="KW-0472">Membrane</keyword>
<protein>
    <recommendedName>
        <fullName evidence="10">Type II secretion system protein K</fullName>
    </recommendedName>
</protein>
<keyword evidence="4 10" id="KW-1003">Cell membrane</keyword>
<evidence type="ECO:0000256" key="2">
    <source>
        <dbReference type="ARBA" id="ARBA00007246"/>
    </source>
</evidence>
<dbReference type="InterPro" id="IPR045584">
    <property type="entry name" value="Pilin-like"/>
</dbReference>
<dbReference type="InterPro" id="IPR005628">
    <property type="entry name" value="GspK"/>
</dbReference>
<comment type="caution">
    <text evidence="13">The sequence shown here is derived from an EMBL/GenBank/DDBJ whole genome shotgun (WGS) entry which is preliminary data.</text>
</comment>
<feature type="domain" description="T2SS protein K second SAM-like" evidence="11">
    <location>
        <begin position="223"/>
        <end position="277"/>
    </location>
</feature>
<dbReference type="EMBL" id="MWQO01000098">
    <property type="protein sequence ID" value="THD06171.1"/>
    <property type="molecule type" value="Genomic_DNA"/>
</dbReference>
<evidence type="ECO:0000256" key="10">
    <source>
        <dbReference type="PIRNR" id="PIRNR002786"/>
    </source>
</evidence>
<name>A0A4V3USC3_9GAMM</name>
<evidence type="ECO:0000256" key="4">
    <source>
        <dbReference type="ARBA" id="ARBA00022475"/>
    </source>
</evidence>
<dbReference type="OrthoDB" id="9181871at2"/>
<reference evidence="13 14" key="1">
    <citation type="submission" date="2017-02" db="EMBL/GenBank/DDBJ databases">
        <title>Whole genome sequencing of Metallibacterium scheffleri DSM 24874 (T).</title>
        <authorList>
            <person name="Kumar S."/>
            <person name="Patil P."/>
            <person name="Patil P.B."/>
        </authorList>
    </citation>
    <scope>NUCLEOTIDE SEQUENCE [LARGE SCALE GENOMIC DNA]</scope>
    <source>
        <strain evidence="13 14">DSM 24874</strain>
    </source>
</reference>
<dbReference type="Gene3D" id="3.30.1300.30">
    <property type="entry name" value="GSPII I/J protein-like"/>
    <property type="match status" value="1"/>
</dbReference>
<sequence length="322" mass="33290">MAVRAAMTRPRRPHGPAARHARGVALLIALLIVAILASASTALAWQQTLAIRRTEDLLLSDRAWALALGGEAVAAQGLATSLQGVGNVNLTQPWARPQQGQVGADAVIIGSISDLQGLFNLNDLAPTATDNAIQRLRFQRLLSQAGIDPGLVDAVADWSNPIAVATGSEGAGDAYYLGLQPPYRTGAAPFVSASSLRLVRGFTQPVYALIAPSVSALPQVTTINVNTAPAPVLEALGLSPGQAQAILTLRAKTPFTTLSQFLGSAPLAGLQLDGAGLDVGSAYFQSAIAVHIGRVRSDLDSVLALGNNGKVTVLLRARNATP</sequence>
<dbReference type="PIRSF" id="PIRSF002786">
    <property type="entry name" value="XcpX"/>
    <property type="match status" value="1"/>
</dbReference>
<keyword evidence="3 10" id="KW-0813">Transport</keyword>
<dbReference type="STRING" id="993689.GCA_002077135_02797"/>
<evidence type="ECO:0000259" key="12">
    <source>
        <dbReference type="Pfam" id="PF21687"/>
    </source>
</evidence>
<dbReference type="SUPFAM" id="SSF54523">
    <property type="entry name" value="Pili subunits"/>
    <property type="match status" value="1"/>
</dbReference>
<evidence type="ECO:0000256" key="9">
    <source>
        <dbReference type="ARBA" id="ARBA00023136"/>
    </source>
</evidence>
<dbReference type="Proteomes" id="UP000307749">
    <property type="component" value="Unassembled WGS sequence"/>
</dbReference>
<comment type="similarity">
    <text evidence="2 10">Belongs to the GSP K family.</text>
</comment>
<evidence type="ECO:0000259" key="11">
    <source>
        <dbReference type="Pfam" id="PF03934"/>
    </source>
</evidence>
<dbReference type="GO" id="GO:0009306">
    <property type="term" value="P:protein secretion"/>
    <property type="evidence" value="ECO:0007669"/>
    <property type="project" value="InterPro"/>
</dbReference>
<dbReference type="Pfam" id="PF03934">
    <property type="entry name" value="T2SSK"/>
    <property type="match status" value="1"/>
</dbReference>
<feature type="domain" description="T2SS protein K first SAM-like" evidence="12">
    <location>
        <begin position="117"/>
        <end position="219"/>
    </location>
</feature>
<dbReference type="InterPro" id="IPR038072">
    <property type="entry name" value="GspK_central_sf"/>
</dbReference>
<evidence type="ECO:0000313" key="13">
    <source>
        <dbReference type="EMBL" id="THD06171.1"/>
    </source>
</evidence>
<dbReference type="SUPFAM" id="SSF158544">
    <property type="entry name" value="GspK insert domain-like"/>
    <property type="match status" value="1"/>
</dbReference>
<evidence type="ECO:0000256" key="6">
    <source>
        <dbReference type="ARBA" id="ARBA00022692"/>
    </source>
</evidence>
<organism evidence="13 14">
    <name type="scientific">Metallibacterium scheffleri</name>
    <dbReference type="NCBI Taxonomy" id="993689"/>
    <lineage>
        <taxon>Bacteria</taxon>
        <taxon>Pseudomonadati</taxon>
        <taxon>Pseudomonadota</taxon>
        <taxon>Gammaproteobacteria</taxon>
        <taxon>Lysobacterales</taxon>
        <taxon>Rhodanobacteraceae</taxon>
        <taxon>Metallibacterium</taxon>
    </lineage>
</organism>
<keyword evidence="8" id="KW-1133">Transmembrane helix</keyword>
<evidence type="ECO:0000313" key="14">
    <source>
        <dbReference type="Proteomes" id="UP000307749"/>
    </source>
</evidence>
<dbReference type="PANTHER" id="PTHR38831">
    <property type="entry name" value="TYPE II SECRETION SYSTEM PROTEIN K"/>
    <property type="match status" value="1"/>
</dbReference>
<dbReference type="AlphaFoldDB" id="A0A4V3USC3"/>
<dbReference type="InterPro" id="IPR010994">
    <property type="entry name" value="RuvA_2-like"/>
</dbReference>
<evidence type="ECO:0000256" key="1">
    <source>
        <dbReference type="ARBA" id="ARBA00004533"/>
    </source>
</evidence>
<evidence type="ECO:0000256" key="8">
    <source>
        <dbReference type="ARBA" id="ARBA00022989"/>
    </source>
</evidence>
<proteinExistence type="inferred from homology"/>
<keyword evidence="14" id="KW-1185">Reference proteome</keyword>
<dbReference type="PANTHER" id="PTHR38831:SF1">
    <property type="entry name" value="TYPE II SECRETION SYSTEM PROTEIN K-RELATED"/>
    <property type="match status" value="1"/>
</dbReference>
<keyword evidence="5 10" id="KW-0997">Cell inner membrane</keyword>
<dbReference type="GO" id="GO:0005886">
    <property type="term" value="C:plasma membrane"/>
    <property type="evidence" value="ECO:0007669"/>
    <property type="project" value="UniProtKB-SubCell"/>
</dbReference>
<evidence type="ECO:0000256" key="7">
    <source>
        <dbReference type="ARBA" id="ARBA00022927"/>
    </source>
</evidence>
<accession>A0A4V3USC3</accession>
<evidence type="ECO:0000256" key="5">
    <source>
        <dbReference type="ARBA" id="ARBA00022519"/>
    </source>
</evidence>
<dbReference type="InterPro" id="IPR049179">
    <property type="entry name" value="T2SSK_SAM-like_2nd"/>
</dbReference>
<keyword evidence="6" id="KW-0812">Transmembrane</keyword>
<keyword evidence="7" id="KW-0653">Protein transport</keyword>
<dbReference type="NCBIfam" id="NF037980">
    <property type="entry name" value="T2SS_GspK"/>
    <property type="match status" value="1"/>
</dbReference>
<comment type="subcellular location">
    <subcellularLocation>
        <location evidence="1 10">Cell inner membrane</location>
    </subcellularLocation>
</comment>
<dbReference type="Gene3D" id="1.10.40.60">
    <property type="entry name" value="EpsJ-like"/>
    <property type="match status" value="2"/>
</dbReference>